<dbReference type="SUPFAM" id="SSF52540">
    <property type="entry name" value="P-loop containing nucleoside triphosphate hydrolases"/>
    <property type="match status" value="1"/>
</dbReference>
<dbReference type="EMBL" id="CAACXN010000010">
    <property type="protein sequence ID" value="VEW10779.1"/>
    <property type="molecule type" value="Genomic_DNA"/>
</dbReference>
<dbReference type="REBASE" id="380857">
    <property type="entry name" value="Bca78520ORF353P"/>
</dbReference>
<dbReference type="InterPro" id="IPR018310">
    <property type="entry name" value="Put_endonuclease_Z1-dom"/>
</dbReference>
<dbReference type="AlphaFoldDB" id="A0A449CZJ4"/>
<accession>A0A449CZJ4</accession>
<feature type="domain" description="Putative endonuclease Z1" evidence="2">
    <location>
        <begin position="380"/>
        <end position="602"/>
    </location>
</feature>
<proteinExistence type="predicted"/>
<evidence type="ECO:0000313" key="3">
    <source>
        <dbReference type="EMBL" id="VEW10779.1"/>
    </source>
</evidence>
<dbReference type="RefSeq" id="WP_190246569.1">
    <property type="nucleotide sequence ID" value="NZ_CAACXN010000010.1"/>
</dbReference>
<gene>
    <name evidence="3" type="ORF">NCTC12391_00353</name>
</gene>
<evidence type="ECO:0000259" key="2">
    <source>
        <dbReference type="Pfam" id="PF10593"/>
    </source>
</evidence>
<evidence type="ECO:0000313" key="4">
    <source>
        <dbReference type="Proteomes" id="UP000386281"/>
    </source>
</evidence>
<dbReference type="Pfam" id="PF10593">
    <property type="entry name" value="Z1"/>
    <property type="match status" value="1"/>
</dbReference>
<dbReference type="Proteomes" id="UP000386281">
    <property type="component" value="Unassembled WGS sequence"/>
</dbReference>
<dbReference type="InterPro" id="IPR027417">
    <property type="entry name" value="P-loop_NTPase"/>
</dbReference>
<protein>
    <submittedName>
        <fullName evidence="3">Z1 domain</fullName>
    </submittedName>
</protein>
<name>A0A449CZJ4_9MICO</name>
<sequence>MSQEPSPIEIVFNKYLQTMSRDDARKKTKVTMEAFPGIDEELEAIEREHAEKVLTRTKLTEVGTARRRDLRELGWYSGAPEDGVWAKLRSRMAASGLAGAVESIDRSTEEIVASLAEPRVDEDNRLGLVIGNVQSGKTANYSAVIAKALDSGYKFVLVLSGVHNNLRRQTQIRLDSDLGIFEDRQAWYRLTDAEGDFGDAHTGNASSIVANHGQILAVVKKNSHRLKKVLEFLRSLDYATKRDTPFLIIDDESDQATPDASAKIGDEPTAINLLMRQLWAEVRNGTYVGYTATPFANVFMDPNVPESALPELYPRDFIHVMPTPANYFGAERIFGLHDVEDEARDAEIPDVIRPITKDEVRELVPSGKAVAGFQPNITKSLGEAIRWFIVACAVRRIRGQQKKHSTMLIHTTPRTDPHFATRDAVEEYLEPLRKASLNGDVERFKDVFEAEINRAASLYDGDGLAPTWPRISDEIPNVLRYLRTIVDNGREDDSERLSYSHEPQTVIVIGGSTLSRGLTLEGLFVSYFTRASNTYDTLLQMGRWFGYRGGYEDLQRIWVSPRLDEDYRFLATVESDLRSEIARMTQAGMTPAEIGVRVRLHPGRLQVTSSAKQKHALEAEVDFEGYRLQTTEFDFSSPEQSLKNAQSAEALLQRLQPFRSSSVPTLFEDVPIEELEKFFSEFEVHEKNQAVFSDAIKWSSEKLPEKRWNVVVPSEGKGVDGLNVAGTKVGSIRRSPIKKEDEELHDSESINIRALMSGKDVILDLRLQDKLPRNATLAQLNNAAQYNWRKDREGGDGRGLLILYPISRFSESTSKDRMPMSSALKAINPSLVVDGLPPIVGMAVVAPFDSRNELETKGSTIAVRPVFDDAEDLDEPPVEDTERDFKGDV</sequence>
<feature type="region of interest" description="Disordered" evidence="1">
    <location>
        <begin position="866"/>
        <end position="889"/>
    </location>
</feature>
<reference evidence="3 4" key="1">
    <citation type="submission" date="2019-02" db="EMBL/GenBank/DDBJ databases">
        <authorList>
            <consortium name="Pathogen Informatics"/>
        </authorList>
    </citation>
    <scope>NUCLEOTIDE SEQUENCE [LARGE SCALE GENOMIC DNA]</scope>
    <source>
        <strain evidence="3 4">3012STDY7078520</strain>
    </source>
</reference>
<evidence type="ECO:0000256" key="1">
    <source>
        <dbReference type="SAM" id="MobiDB-lite"/>
    </source>
</evidence>
<organism evidence="3 4">
    <name type="scientific">Brevibacterium casei</name>
    <dbReference type="NCBI Taxonomy" id="33889"/>
    <lineage>
        <taxon>Bacteria</taxon>
        <taxon>Bacillati</taxon>
        <taxon>Actinomycetota</taxon>
        <taxon>Actinomycetes</taxon>
        <taxon>Micrococcales</taxon>
        <taxon>Brevibacteriaceae</taxon>
        <taxon>Brevibacterium</taxon>
    </lineage>
</organism>
<feature type="compositionally biased region" description="Acidic residues" evidence="1">
    <location>
        <begin position="868"/>
        <end position="882"/>
    </location>
</feature>